<accession>A0ABQ3GWQ8</accession>
<protein>
    <submittedName>
        <fullName evidence="1">Uncharacterized protein</fullName>
    </submittedName>
</protein>
<dbReference type="EMBL" id="BMYO01000002">
    <property type="protein sequence ID" value="GHD58834.1"/>
    <property type="molecule type" value="Genomic_DNA"/>
</dbReference>
<gene>
    <name evidence="1" type="ORF">GCM10007350_09300</name>
</gene>
<comment type="caution">
    <text evidence="1">The sequence shown here is derived from an EMBL/GenBank/DDBJ whole genome shotgun (WGS) entry which is preliminary data.</text>
</comment>
<keyword evidence="2" id="KW-1185">Reference proteome</keyword>
<proteinExistence type="predicted"/>
<reference evidence="2" key="1">
    <citation type="journal article" date="2019" name="Int. J. Syst. Evol. Microbiol.">
        <title>The Global Catalogue of Microorganisms (GCM) 10K type strain sequencing project: providing services to taxonomists for standard genome sequencing and annotation.</title>
        <authorList>
            <consortium name="The Broad Institute Genomics Platform"/>
            <consortium name="The Broad Institute Genome Sequencing Center for Infectious Disease"/>
            <person name="Wu L."/>
            <person name="Ma J."/>
        </authorList>
    </citation>
    <scope>NUCLEOTIDE SEQUENCE [LARGE SCALE GENOMIC DNA]</scope>
    <source>
        <strain evidence="2">KCTC 23701</strain>
    </source>
</reference>
<name>A0ABQ3GWQ8_9NEIS</name>
<sequence>MRVAQAAQLIPLIGRLTSVFIIAPPYRVWGYIMPLGGIRQDEVARWNAGMKKGRDGGPVLKEMLLRRIRPGGSGPAARTPAD</sequence>
<dbReference type="Proteomes" id="UP000604737">
    <property type="component" value="Unassembled WGS sequence"/>
</dbReference>
<organism evidence="1 2">
    <name type="scientific">Jeongeupia chitinilytica</name>
    <dbReference type="NCBI Taxonomy" id="1041641"/>
    <lineage>
        <taxon>Bacteria</taxon>
        <taxon>Pseudomonadati</taxon>
        <taxon>Pseudomonadota</taxon>
        <taxon>Betaproteobacteria</taxon>
        <taxon>Neisseriales</taxon>
        <taxon>Chitinibacteraceae</taxon>
        <taxon>Jeongeupia</taxon>
    </lineage>
</organism>
<evidence type="ECO:0000313" key="1">
    <source>
        <dbReference type="EMBL" id="GHD58834.1"/>
    </source>
</evidence>
<evidence type="ECO:0000313" key="2">
    <source>
        <dbReference type="Proteomes" id="UP000604737"/>
    </source>
</evidence>